<dbReference type="EMBL" id="VKLS01000995">
    <property type="protein sequence ID" value="TSB14949.1"/>
    <property type="molecule type" value="Genomic_DNA"/>
</dbReference>
<comment type="caution">
    <text evidence="2">The sequence shown here is derived from an EMBL/GenBank/DDBJ whole genome shotgun (WGS) entry which is preliminary data.</text>
</comment>
<protein>
    <submittedName>
        <fullName evidence="2">Uncharacterized protein</fullName>
    </submittedName>
</protein>
<feature type="compositionally biased region" description="Basic residues" evidence="1">
    <location>
        <begin position="87"/>
        <end position="97"/>
    </location>
</feature>
<evidence type="ECO:0000313" key="2">
    <source>
        <dbReference type="EMBL" id="TSB14949.1"/>
    </source>
</evidence>
<dbReference type="AlphaFoldDB" id="A0A553XD87"/>
<reference evidence="2 3" key="1">
    <citation type="submission" date="2019-07" db="EMBL/GenBank/DDBJ databases">
        <title>Draft genome for Streptomyces benahoarensis MZ03-48.</title>
        <authorList>
            <person name="Gonzalez-Pimentel J.L."/>
        </authorList>
    </citation>
    <scope>NUCLEOTIDE SEQUENCE [LARGE SCALE GENOMIC DNA]</scope>
    <source>
        <strain evidence="2 3">MZ03-48</strain>
    </source>
</reference>
<gene>
    <name evidence="2" type="ORF">FNZ23_31045</name>
</gene>
<proteinExistence type="predicted"/>
<feature type="compositionally biased region" description="Basic and acidic residues" evidence="1">
    <location>
        <begin position="45"/>
        <end position="56"/>
    </location>
</feature>
<evidence type="ECO:0000256" key="1">
    <source>
        <dbReference type="SAM" id="MobiDB-lite"/>
    </source>
</evidence>
<sequence>MGRAADGRRAPVLAPYRRARGGRRGRRHRAGLRRRLAAVGPGRRARTEARPAHPDGQRPGVVPGAAHGTHGADADRHRPPRGLPPRPQHRQGLHPRRTGGLAARLPHGR</sequence>
<evidence type="ECO:0000313" key="3">
    <source>
        <dbReference type="Proteomes" id="UP000320888"/>
    </source>
</evidence>
<feature type="region of interest" description="Disordered" evidence="1">
    <location>
        <begin position="1"/>
        <end position="109"/>
    </location>
</feature>
<accession>A0A553XD87</accession>
<keyword evidence="3" id="KW-1185">Reference proteome</keyword>
<organism evidence="2 3">
    <name type="scientific">Streptomyces benahoarensis</name>
    <dbReference type="NCBI Taxonomy" id="2595054"/>
    <lineage>
        <taxon>Bacteria</taxon>
        <taxon>Bacillati</taxon>
        <taxon>Actinomycetota</taxon>
        <taxon>Actinomycetes</taxon>
        <taxon>Kitasatosporales</taxon>
        <taxon>Streptomycetaceae</taxon>
        <taxon>Streptomyces</taxon>
    </lineage>
</organism>
<feature type="compositionally biased region" description="Basic residues" evidence="1">
    <location>
        <begin position="17"/>
        <end position="36"/>
    </location>
</feature>
<dbReference type="Proteomes" id="UP000320888">
    <property type="component" value="Unassembled WGS sequence"/>
</dbReference>
<name>A0A553XD87_9ACTN</name>